<dbReference type="EMBL" id="CP013611">
    <property type="protein sequence ID" value="ALU41819.1"/>
    <property type="molecule type" value="Genomic_DNA"/>
</dbReference>
<dbReference type="AlphaFoldDB" id="A0A0U3GFE9"/>
<dbReference type="Proteomes" id="UP000069015">
    <property type="component" value="Chromosome 1"/>
</dbReference>
<feature type="chain" id="PRO_5006838878" evidence="1">
    <location>
        <begin position="19"/>
        <end position="130"/>
    </location>
</feature>
<organism evidence="2 3">
    <name type="scientific">Pseudoalteromonas rubra</name>
    <dbReference type="NCBI Taxonomy" id="43658"/>
    <lineage>
        <taxon>Bacteria</taxon>
        <taxon>Pseudomonadati</taxon>
        <taxon>Pseudomonadota</taxon>
        <taxon>Gammaproteobacteria</taxon>
        <taxon>Alteromonadales</taxon>
        <taxon>Pseudoalteromonadaceae</taxon>
        <taxon>Pseudoalteromonas</taxon>
    </lineage>
</organism>
<dbReference type="RefSeq" id="WP_058795276.1">
    <property type="nucleotide sequence ID" value="NZ_CP013611.1"/>
</dbReference>
<proteinExistence type="predicted"/>
<dbReference type="KEGG" id="prr:AT705_02090"/>
<evidence type="ECO:0000256" key="1">
    <source>
        <dbReference type="SAM" id="SignalP"/>
    </source>
</evidence>
<evidence type="ECO:0000313" key="3">
    <source>
        <dbReference type="Proteomes" id="UP000069015"/>
    </source>
</evidence>
<gene>
    <name evidence="2" type="ORF">AT705_02090</name>
</gene>
<keyword evidence="1" id="KW-0732">Signal</keyword>
<name>A0A0U3GFE9_9GAMM</name>
<feature type="signal peptide" evidence="1">
    <location>
        <begin position="1"/>
        <end position="18"/>
    </location>
</feature>
<accession>A0A0U3GFE9</accession>
<protein>
    <submittedName>
        <fullName evidence="2">Uncharacterized protein</fullName>
    </submittedName>
</protein>
<sequence length="130" mass="14598">MRSFLAFFLLLFALKAEADCSRFKTKAYDAIDNSVKGVSDGTYSHIPFLSNFKQLDDVKVIEQVPSEDNERLWTAKITCSDSQHVFFSLKLLGEEAPLMDGMFFIKSGGYYSGPYSLVSSDMVIIQADKL</sequence>
<reference evidence="2 3" key="1">
    <citation type="submission" date="2015-12" db="EMBL/GenBank/DDBJ databases">
        <title>Complete genome sequence of Pseudoalteromonas rubra SCSIO 6842, harboring a conjugative plasmid.</title>
        <authorList>
            <person name="Li B."/>
            <person name="Wang X."/>
        </authorList>
    </citation>
    <scope>NUCLEOTIDE SEQUENCE [LARGE SCALE GENOMIC DNA]</scope>
    <source>
        <strain evidence="2 3">SCSIO 6842</strain>
    </source>
</reference>
<evidence type="ECO:0000313" key="2">
    <source>
        <dbReference type="EMBL" id="ALU41819.1"/>
    </source>
</evidence>